<protein>
    <submittedName>
        <fullName evidence="1">Uncharacterized protein</fullName>
    </submittedName>
</protein>
<dbReference type="Proteomes" id="UP001381693">
    <property type="component" value="Unassembled WGS sequence"/>
</dbReference>
<dbReference type="EMBL" id="JAXCGZ010002116">
    <property type="protein sequence ID" value="KAK7084386.1"/>
    <property type="molecule type" value="Genomic_DNA"/>
</dbReference>
<dbReference type="AlphaFoldDB" id="A0AAN8XKB6"/>
<evidence type="ECO:0000313" key="1">
    <source>
        <dbReference type="EMBL" id="KAK7084386.1"/>
    </source>
</evidence>
<dbReference type="InterPro" id="IPR006730">
    <property type="entry name" value="Sestrin"/>
</dbReference>
<name>A0AAN8XKB6_HALRR</name>
<dbReference type="Pfam" id="PF04636">
    <property type="entry name" value="PA26"/>
    <property type="match status" value="1"/>
</dbReference>
<dbReference type="GO" id="GO:1901031">
    <property type="term" value="P:regulation of response to reactive oxygen species"/>
    <property type="evidence" value="ECO:0007669"/>
    <property type="project" value="InterPro"/>
</dbReference>
<dbReference type="PANTHER" id="PTHR12474">
    <property type="entry name" value="P53 REGULATED PA26 NUCLEAR PROTEIN SESTRIN"/>
    <property type="match status" value="1"/>
</dbReference>
<dbReference type="GO" id="GO:1904262">
    <property type="term" value="P:negative regulation of TORC1 signaling"/>
    <property type="evidence" value="ECO:0007669"/>
    <property type="project" value="TreeGrafter"/>
</dbReference>
<evidence type="ECO:0000313" key="2">
    <source>
        <dbReference type="Proteomes" id="UP001381693"/>
    </source>
</evidence>
<organism evidence="1 2">
    <name type="scientific">Halocaridina rubra</name>
    <name type="common">Hawaiian red shrimp</name>
    <dbReference type="NCBI Taxonomy" id="373956"/>
    <lineage>
        <taxon>Eukaryota</taxon>
        <taxon>Metazoa</taxon>
        <taxon>Ecdysozoa</taxon>
        <taxon>Arthropoda</taxon>
        <taxon>Crustacea</taxon>
        <taxon>Multicrustacea</taxon>
        <taxon>Malacostraca</taxon>
        <taxon>Eumalacostraca</taxon>
        <taxon>Eucarida</taxon>
        <taxon>Decapoda</taxon>
        <taxon>Pleocyemata</taxon>
        <taxon>Caridea</taxon>
        <taxon>Atyoidea</taxon>
        <taxon>Atyidae</taxon>
        <taxon>Halocaridina</taxon>
    </lineage>
</organism>
<dbReference type="GO" id="GO:0070728">
    <property type="term" value="F:L-leucine binding"/>
    <property type="evidence" value="ECO:0007669"/>
    <property type="project" value="TreeGrafter"/>
</dbReference>
<dbReference type="GO" id="GO:0071233">
    <property type="term" value="P:cellular response to L-leucine"/>
    <property type="evidence" value="ECO:0007669"/>
    <property type="project" value="TreeGrafter"/>
</dbReference>
<keyword evidence="2" id="KW-1185">Reference proteome</keyword>
<gene>
    <name evidence="1" type="ORF">SK128_007779</name>
</gene>
<proteinExistence type="predicted"/>
<dbReference type="GO" id="GO:0016239">
    <property type="term" value="P:positive regulation of macroautophagy"/>
    <property type="evidence" value="ECO:0007669"/>
    <property type="project" value="TreeGrafter"/>
</dbReference>
<accession>A0AAN8XKB6</accession>
<dbReference type="GO" id="GO:0005634">
    <property type="term" value="C:nucleus"/>
    <property type="evidence" value="ECO:0007669"/>
    <property type="project" value="InterPro"/>
</dbReference>
<reference evidence="1 2" key="1">
    <citation type="submission" date="2023-11" db="EMBL/GenBank/DDBJ databases">
        <title>Halocaridina rubra genome assembly.</title>
        <authorList>
            <person name="Smith C."/>
        </authorList>
    </citation>
    <scope>NUCLEOTIDE SEQUENCE [LARGE SCALE GENOMIC DNA]</scope>
    <source>
        <strain evidence="1">EP-1</strain>
        <tissue evidence="1">Whole</tissue>
    </source>
</reference>
<sequence length="139" mass="15613">MCSRLVGDVGVYFDDRFTSAVRFDLAPCKDHTSSAITVDQLNNTLCEKPQGKMSSLSGKELWNYVQWLLGIHHDDCDYVDLNKRLGLQLRDFVKTACCYPERLVDTNPTTTTTSCVQTSMVSRLFASLLALLLSCTSYK</sequence>
<dbReference type="GO" id="GO:1990253">
    <property type="term" value="P:cellular response to leucine starvation"/>
    <property type="evidence" value="ECO:0007669"/>
    <property type="project" value="TreeGrafter"/>
</dbReference>
<comment type="caution">
    <text evidence="1">The sequence shown here is derived from an EMBL/GenBank/DDBJ whole genome shotgun (WGS) entry which is preliminary data.</text>
</comment>
<dbReference type="PANTHER" id="PTHR12474:SF0">
    <property type="entry name" value="SESTRIN HOMOLOG"/>
    <property type="match status" value="1"/>
</dbReference>
<dbReference type="GO" id="GO:0016684">
    <property type="term" value="F:oxidoreductase activity, acting on peroxide as acceptor"/>
    <property type="evidence" value="ECO:0007669"/>
    <property type="project" value="TreeGrafter"/>
</dbReference>